<keyword evidence="1" id="KW-0732">Signal</keyword>
<reference evidence="2 3" key="1">
    <citation type="submission" date="2019-12" db="EMBL/GenBank/DDBJ databases">
        <title>Genomic-based taxomic classification of the family Erythrobacteraceae.</title>
        <authorList>
            <person name="Xu L."/>
        </authorList>
    </citation>
    <scope>NUCLEOTIDE SEQUENCE [LARGE SCALE GENOMIC DNA]</scope>
    <source>
        <strain evidence="2 3">KCTC 42453</strain>
    </source>
</reference>
<dbReference type="EMBL" id="WTYL01000002">
    <property type="protein sequence ID" value="MXP44173.1"/>
    <property type="molecule type" value="Genomic_DNA"/>
</dbReference>
<protein>
    <submittedName>
        <fullName evidence="2">Alpha/beta hydrolase</fullName>
    </submittedName>
</protein>
<dbReference type="RefSeq" id="WP_160755801.1">
    <property type="nucleotide sequence ID" value="NZ_WTYL01000002.1"/>
</dbReference>
<keyword evidence="2" id="KW-0378">Hydrolase</keyword>
<evidence type="ECO:0000313" key="3">
    <source>
        <dbReference type="Proteomes" id="UP000431922"/>
    </source>
</evidence>
<name>A0A845AXD1_9SPHN</name>
<evidence type="ECO:0000313" key="2">
    <source>
        <dbReference type="EMBL" id="MXP44173.1"/>
    </source>
</evidence>
<accession>A0A845AXD1</accession>
<dbReference type="AlphaFoldDB" id="A0A845AXD1"/>
<dbReference type="GO" id="GO:0016787">
    <property type="term" value="F:hydrolase activity"/>
    <property type="evidence" value="ECO:0007669"/>
    <property type="project" value="UniProtKB-KW"/>
</dbReference>
<dbReference type="Proteomes" id="UP000431922">
    <property type="component" value="Unassembled WGS sequence"/>
</dbReference>
<sequence length="263" mass="28722">MHRLFAFALALAATIASPLQAQVLSVETYVEQWDPAAGEWVRVSEDDRPRAERLLSAQTQVRQPAIAVYGPFRVDDPSRASLVGVTGSAAPRQFAAMLRDFPRIAALEMVECPGTEDDQANMQVGRMIRAAGIVTHVPTGGSVRSGAVELFLAGADRRIDDGAEFAVHSWLDDSGREPRHFASDSPENRLYLDYYREMGMAEDDARAFYAMTNTAAHADAVWLTAQDMRGWIGQNDDPDARVTAAPAAPNPAIAYLDLSRSFP</sequence>
<gene>
    <name evidence="2" type="ORF">GRI65_06865</name>
</gene>
<feature type="chain" id="PRO_5032678593" evidence="1">
    <location>
        <begin position="22"/>
        <end position="263"/>
    </location>
</feature>
<comment type="caution">
    <text evidence="2">The sequence shown here is derived from an EMBL/GenBank/DDBJ whole genome shotgun (WGS) entry which is preliminary data.</text>
</comment>
<evidence type="ECO:0000256" key="1">
    <source>
        <dbReference type="SAM" id="SignalP"/>
    </source>
</evidence>
<feature type="signal peptide" evidence="1">
    <location>
        <begin position="1"/>
        <end position="21"/>
    </location>
</feature>
<dbReference type="OrthoDB" id="6198264at2"/>
<organism evidence="2 3">
    <name type="scientific">Allopontixanthobacter sediminis</name>
    <dbReference type="NCBI Taxonomy" id="1689985"/>
    <lineage>
        <taxon>Bacteria</taxon>
        <taxon>Pseudomonadati</taxon>
        <taxon>Pseudomonadota</taxon>
        <taxon>Alphaproteobacteria</taxon>
        <taxon>Sphingomonadales</taxon>
        <taxon>Erythrobacteraceae</taxon>
        <taxon>Allopontixanthobacter</taxon>
    </lineage>
</organism>
<proteinExistence type="predicted"/>
<keyword evidence="3" id="KW-1185">Reference proteome</keyword>